<comment type="subcellular location">
    <subcellularLocation>
        <location evidence="1">Cell outer membrane</location>
        <topology evidence="1">Multi-pass membrane protein</topology>
    </subcellularLocation>
</comment>
<keyword evidence="2 4" id="KW-0732">Signal</keyword>
<accession>A0A291B849</accession>
<dbReference type="SUPFAM" id="SSF56935">
    <property type="entry name" value="Porins"/>
    <property type="match status" value="1"/>
</dbReference>
<dbReference type="AlphaFoldDB" id="A0A291B849"/>
<dbReference type="RefSeq" id="WP_096618923.1">
    <property type="nucleotide sequence ID" value="NZ_CP020660.1"/>
</dbReference>
<evidence type="ECO:0000259" key="5">
    <source>
        <dbReference type="Pfam" id="PF13609"/>
    </source>
</evidence>
<feature type="chain" id="PRO_5012245431" evidence="4">
    <location>
        <begin position="22"/>
        <end position="342"/>
    </location>
</feature>
<dbReference type="InterPro" id="IPR033900">
    <property type="entry name" value="Gram_neg_porin_domain"/>
</dbReference>
<protein>
    <submittedName>
        <fullName evidence="6">Porin-like protein H</fullName>
    </submittedName>
</protein>
<feature type="signal peptide" evidence="4">
    <location>
        <begin position="1"/>
        <end position="21"/>
    </location>
</feature>
<reference evidence="7" key="1">
    <citation type="submission" date="2017-04" db="EMBL/GenBank/DDBJ databases">
        <title>Genome evolution of the luminous symbionts of deep sea anglerfish.</title>
        <authorList>
            <person name="Hendry T.A."/>
        </authorList>
    </citation>
    <scope>NUCLEOTIDE SEQUENCE [LARGE SCALE GENOMIC DNA]</scope>
</reference>
<dbReference type="InterPro" id="IPR023614">
    <property type="entry name" value="Porin_dom_sf"/>
</dbReference>
<dbReference type="Proteomes" id="UP000218160">
    <property type="component" value="Chromosome 1"/>
</dbReference>
<dbReference type="PANTHER" id="PTHR34501:SF2">
    <property type="entry name" value="OUTER MEMBRANE PORIN F-RELATED"/>
    <property type="match status" value="1"/>
</dbReference>
<dbReference type="EMBL" id="CP020660">
    <property type="protein sequence ID" value="ATF09147.1"/>
    <property type="molecule type" value="Genomic_DNA"/>
</dbReference>
<proteinExistence type="predicted"/>
<dbReference type="GO" id="GO:0015288">
    <property type="term" value="F:porin activity"/>
    <property type="evidence" value="ECO:0007669"/>
    <property type="project" value="InterPro"/>
</dbReference>
<name>A0A291B849_9GAMM</name>
<dbReference type="Gene3D" id="2.40.160.10">
    <property type="entry name" value="Porin"/>
    <property type="match status" value="1"/>
</dbReference>
<evidence type="ECO:0000256" key="3">
    <source>
        <dbReference type="ARBA" id="ARBA00023136"/>
    </source>
</evidence>
<evidence type="ECO:0000256" key="1">
    <source>
        <dbReference type="ARBA" id="ARBA00004571"/>
    </source>
</evidence>
<dbReference type="InterPro" id="IPR050298">
    <property type="entry name" value="Gram-neg_bact_OMP"/>
</dbReference>
<dbReference type="GO" id="GO:0009279">
    <property type="term" value="C:cell outer membrane"/>
    <property type="evidence" value="ECO:0007669"/>
    <property type="project" value="UniProtKB-SubCell"/>
</dbReference>
<evidence type="ECO:0000313" key="7">
    <source>
        <dbReference type="Proteomes" id="UP000218160"/>
    </source>
</evidence>
<keyword evidence="3" id="KW-0472">Membrane</keyword>
<dbReference type="PANTHER" id="PTHR34501">
    <property type="entry name" value="PROTEIN YDDL-RELATED"/>
    <property type="match status" value="1"/>
</dbReference>
<evidence type="ECO:0000313" key="6">
    <source>
        <dbReference type="EMBL" id="ATF09147.1"/>
    </source>
</evidence>
<evidence type="ECO:0000256" key="4">
    <source>
        <dbReference type="SAM" id="SignalP"/>
    </source>
</evidence>
<organism evidence="6 7">
    <name type="scientific">Candidatus Enterovibrio altilux</name>
    <dbReference type="NCBI Taxonomy" id="1927128"/>
    <lineage>
        <taxon>Bacteria</taxon>
        <taxon>Pseudomonadati</taxon>
        <taxon>Pseudomonadota</taxon>
        <taxon>Gammaproteobacteria</taxon>
        <taxon>Vibrionales</taxon>
        <taxon>Vibrionaceae</taxon>
        <taxon>Enterovibrio</taxon>
    </lineage>
</organism>
<sequence>MKKTILALAVPALMTAGAANATFSLYDANGVVVNLSGKAGAQYMNKYDGRAKNTAGQDPYLKIDKAEFLLATSHVVTDSLNVVAGMGFKFKGDTLDKGNVENNQLYVGFGSNYGTLTFGRQVMLADKAGNSKAYGLGKKQVDFLHESGAQVIKWVYDNGRFYAGANVDLDNNVNRDKNGREVVGGRVGMRVDALDARVYVFNGEKIKSSEFAPTGTALQNVSGFNLETDYKLGKFDASASYGQVRYENSNAKSNHNHMNLWQLSSTYKMDERISVGLGYDIMDSHTVGSYEKYNGNNLYTNVTYKIHDNTKVFAEIGTAHLKKGGVTQDTDIGYGVGMRVTF</sequence>
<dbReference type="KEGG" id="elux:BTN50_0625"/>
<feature type="domain" description="Porin" evidence="5">
    <location>
        <begin position="7"/>
        <end position="322"/>
    </location>
</feature>
<evidence type="ECO:0000256" key="2">
    <source>
        <dbReference type="ARBA" id="ARBA00022729"/>
    </source>
</evidence>
<gene>
    <name evidence="6" type="ORF">BTN50_0625</name>
</gene>
<keyword evidence="7" id="KW-1185">Reference proteome</keyword>
<dbReference type="Pfam" id="PF13609">
    <property type="entry name" value="Porin_4"/>
    <property type="match status" value="1"/>
</dbReference>